<keyword evidence="2" id="KW-0560">Oxidoreductase</keyword>
<evidence type="ECO:0000313" key="3">
    <source>
        <dbReference type="Proteomes" id="UP001519344"/>
    </source>
</evidence>
<reference evidence="2 3" key="1">
    <citation type="submission" date="2021-03" db="EMBL/GenBank/DDBJ databases">
        <title>Genomic Encyclopedia of Type Strains, Phase IV (KMG-IV): sequencing the most valuable type-strain genomes for metagenomic binning, comparative biology and taxonomic classification.</title>
        <authorList>
            <person name="Goeker M."/>
        </authorList>
    </citation>
    <scope>NUCLEOTIDE SEQUENCE [LARGE SCALE GENOMIC DNA]</scope>
    <source>
        <strain evidence="2 3">DSM 24950</strain>
    </source>
</reference>
<dbReference type="Proteomes" id="UP001519344">
    <property type="component" value="Unassembled WGS sequence"/>
</dbReference>
<dbReference type="SUPFAM" id="SSF51735">
    <property type="entry name" value="NAD(P)-binding Rossmann-fold domains"/>
    <property type="match status" value="1"/>
</dbReference>
<dbReference type="InterPro" id="IPR036291">
    <property type="entry name" value="NAD(P)-bd_dom_sf"/>
</dbReference>
<dbReference type="InterPro" id="IPR016040">
    <property type="entry name" value="NAD(P)-bd_dom"/>
</dbReference>
<dbReference type="RefSeq" id="WP_167068130.1">
    <property type="nucleotide sequence ID" value="NZ_JAAOZR010000094.1"/>
</dbReference>
<feature type="domain" description="NAD(P)-binding" evidence="1">
    <location>
        <begin position="8"/>
        <end position="303"/>
    </location>
</feature>
<protein>
    <submittedName>
        <fullName evidence="2">GDP-4-dehydro-6-deoxy-D-mannose reductase</fullName>
        <ecNumber evidence="2">1.1.1.281</ecNumber>
    </submittedName>
</protein>
<keyword evidence="3" id="KW-1185">Reference proteome</keyword>
<dbReference type="PANTHER" id="PTHR43000">
    <property type="entry name" value="DTDP-D-GLUCOSE 4,6-DEHYDRATASE-RELATED"/>
    <property type="match status" value="1"/>
</dbReference>
<accession>A0ABS4I830</accession>
<dbReference type="GO" id="GO:0033705">
    <property type="term" value="F:GDP-4-dehydro-6-deoxy-D-mannose reductase activity"/>
    <property type="evidence" value="ECO:0007669"/>
    <property type="project" value="UniProtKB-EC"/>
</dbReference>
<dbReference type="Gene3D" id="3.40.50.720">
    <property type="entry name" value="NAD(P)-binding Rossmann-like Domain"/>
    <property type="match status" value="1"/>
</dbReference>
<proteinExistence type="predicted"/>
<dbReference type="Pfam" id="PF16363">
    <property type="entry name" value="GDP_Man_Dehyd"/>
    <property type="match status" value="1"/>
</dbReference>
<name>A0ABS4I830_9BACL</name>
<gene>
    <name evidence="2" type="ORF">J2Z65_006259</name>
</gene>
<dbReference type="Gene3D" id="3.90.25.10">
    <property type="entry name" value="UDP-galactose 4-epimerase, domain 1"/>
    <property type="match status" value="1"/>
</dbReference>
<dbReference type="EMBL" id="JAGGKV010000027">
    <property type="protein sequence ID" value="MBP1966998.1"/>
    <property type="molecule type" value="Genomic_DNA"/>
</dbReference>
<evidence type="ECO:0000259" key="1">
    <source>
        <dbReference type="Pfam" id="PF16363"/>
    </source>
</evidence>
<organism evidence="2 3">
    <name type="scientific">Paenibacillus aceris</name>
    <dbReference type="NCBI Taxonomy" id="869555"/>
    <lineage>
        <taxon>Bacteria</taxon>
        <taxon>Bacillati</taxon>
        <taxon>Bacillota</taxon>
        <taxon>Bacilli</taxon>
        <taxon>Bacillales</taxon>
        <taxon>Paenibacillaceae</taxon>
        <taxon>Paenibacillus</taxon>
    </lineage>
</organism>
<sequence>MTESPLVLLTGINGFVGQHMAAFLFAQNMNVLGIGRSTSCPLQHAHLQYVSGDLTQVSFVKQLLQDHKVTYIIHLAGVNDVNISYASPAEVIHANAWGTLNILEAVRTCPDKHLRACLAVGTAYEYKLQDEPLTESSQLQPVSPYAWSKQLMSSLMQMYGRVYSIPTVVARTFNLIGPGPAAGVCAQLAKQVARMEKGLIPPKLVIGNMDVQRDFLDVRDAVAAYFSLLQVAAGSPGEIYNVCSGTAYTIRAIVSLLEQYASVPFEVSIQEHLLRRQEASVVLGDAAKLKDASGWEPIIPWQQSILDTLNYYRNL</sequence>
<dbReference type="EC" id="1.1.1.281" evidence="2"/>
<comment type="caution">
    <text evidence="2">The sequence shown here is derived from an EMBL/GenBank/DDBJ whole genome shotgun (WGS) entry which is preliminary data.</text>
</comment>
<evidence type="ECO:0000313" key="2">
    <source>
        <dbReference type="EMBL" id="MBP1966998.1"/>
    </source>
</evidence>